<dbReference type="PANTHER" id="PTHR40086:SF1">
    <property type="entry name" value="CELL CYCLE REGULATOR CCRZ"/>
    <property type="match status" value="1"/>
</dbReference>
<comment type="caution">
    <text evidence="2">The sequence shown here is derived from an EMBL/GenBank/DDBJ whole genome shotgun (WGS) entry which is preliminary data.</text>
</comment>
<dbReference type="RefSeq" id="WP_132818387.1">
    <property type="nucleotide sequence ID" value="NZ_SMKI01000129.1"/>
</dbReference>
<dbReference type="AlphaFoldDB" id="A0A4V2Y331"/>
<keyword evidence="2" id="KW-0808">Transferase</keyword>
<dbReference type="InterPro" id="IPR011009">
    <property type="entry name" value="Kinase-like_dom_sf"/>
</dbReference>
<reference evidence="2 3" key="1">
    <citation type="submission" date="2019-03" db="EMBL/GenBank/DDBJ databases">
        <title>Draft genome sequences of novel Actinobacteria.</title>
        <authorList>
            <person name="Sahin N."/>
            <person name="Ay H."/>
            <person name="Saygin H."/>
        </authorList>
    </citation>
    <scope>NUCLEOTIDE SEQUENCE [LARGE SCALE GENOMIC DNA]</scope>
    <source>
        <strain evidence="2 3">DSM 41900</strain>
    </source>
</reference>
<keyword evidence="3" id="KW-1185">Reference proteome</keyword>
<dbReference type="Proteomes" id="UP000295345">
    <property type="component" value="Unassembled WGS sequence"/>
</dbReference>
<dbReference type="PANTHER" id="PTHR40086">
    <property type="entry name" value="PHOSPHOTRANSFERASE YTMP-RELATED"/>
    <property type="match status" value="1"/>
</dbReference>
<dbReference type="GO" id="GO:0016740">
    <property type="term" value="F:transferase activity"/>
    <property type="evidence" value="ECO:0007669"/>
    <property type="project" value="UniProtKB-KW"/>
</dbReference>
<evidence type="ECO:0000313" key="3">
    <source>
        <dbReference type="Proteomes" id="UP000295345"/>
    </source>
</evidence>
<feature type="domain" description="Aminoglycoside phosphotransferase" evidence="1">
    <location>
        <begin position="59"/>
        <end position="250"/>
    </location>
</feature>
<evidence type="ECO:0000313" key="2">
    <source>
        <dbReference type="EMBL" id="TDC74865.1"/>
    </source>
</evidence>
<dbReference type="Pfam" id="PF01636">
    <property type="entry name" value="APH"/>
    <property type="match status" value="1"/>
</dbReference>
<organism evidence="2 3">
    <name type="scientific">Streptomyces hainanensis</name>
    <dbReference type="NCBI Taxonomy" id="402648"/>
    <lineage>
        <taxon>Bacteria</taxon>
        <taxon>Bacillati</taxon>
        <taxon>Actinomycetota</taxon>
        <taxon>Actinomycetes</taxon>
        <taxon>Kitasatosporales</taxon>
        <taxon>Streptomycetaceae</taxon>
        <taxon>Streptomyces</taxon>
    </lineage>
</organism>
<dbReference type="InterPro" id="IPR002575">
    <property type="entry name" value="Aminoglycoside_PTrfase"/>
</dbReference>
<sequence>MSQPLPRPTLRGNHRDWEVVEAEGELAALGRLKTGRTRPGVTRFDPRCFVNEEDVLIELALLGMQRIAPVYKLVGTDDELRVHGYIEGQPLSALRPPGTALSGSELTQIVGLFGELAAIQPSAFALVHRCPPVLRPHTSTQFLQTLIRFTRRRVYAVHRPLLQDLFTALRIGPTVLSPTGPLAREAARLTDRPFCLLHGDLHRDNLIVAESDGRLWTIDWELALIGDPLYDLATHLHLMRYPPKQEHALLLSWARTMDVVLPGSADALARDLPRYLAYKRVQSVFTDVIRQAHVVQATPPAQLAEQLPRTVEMVHGAMRKAARPLGLGRVPGPRAVEAAYAAWYVSAPPVAPAAALDRDRRAATRPGGP</sequence>
<gene>
    <name evidence="2" type="ORF">E1283_14215</name>
</gene>
<dbReference type="Gene3D" id="3.90.1200.10">
    <property type="match status" value="1"/>
</dbReference>
<protein>
    <submittedName>
        <fullName evidence="2">Aminoglycoside phosphotransferase family protein</fullName>
    </submittedName>
</protein>
<proteinExistence type="predicted"/>
<accession>A0A4V2Y331</accession>
<dbReference type="SUPFAM" id="SSF56112">
    <property type="entry name" value="Protein kinase-like (PK-like)"/>
    <property type="match status" value="1"/>
</dbReference>
<name>A0A4V2Y331_9ACTN</name>
<evidence type="ECO:0000259" key="1">
    <source>
        <dbReference type="Pfam" id="PF01636"/>
    </source>
</evidence>
<dbReference type="InterPro" id="IPR052077">
    <property type="entry name" value="CcrZ_PhaseVar_Mediator"/>
</dbReference>
<dbReference type="EMBL" id="SMKI01000129">
    <property type="protein sequence ID" value="TDC74865.1"/>
    <property type="molecule type" value="Genomic_DNA"/>
</dbReference>
<dbReference type="OrthoDB" id="3454210at2"/>